<dbReference type="PROSITE" id="PS50004">
    <property type="entry name" value="C2"/>
    <property type="match status" value="1"/>
</dbReference>
<dbReference type="SUPFAM" id="SSF49562">
    <property type="entry name" value="C2 domain (Calcium/lipid-binding domain, CaLB)"/>
    <property type="match status" value="2"/>
</dbReference>
<feature type="compositionally biased region" description="Pro residues" evidence="7">
    <location>
        <begin position="1077"/>
        <end position="1087"/>
    </location>
</feature>
<dbReference type="SMART" id="SM00239">
    <property type="entry name" value="C2"/>
    <property type="match status" value="1"/>
</dbReference>
<evidence type="ECO:0000313" key="10">
    <source>
        <dbReference type="Proteomes" id="UP001347796"/>
    </source>
</evidence>
<dbReference type="Proteomes" id="UP001347796">
    <property type="component" value="Unassembled WGS sequence"/>
</dbReference>
<dbReference type="InterPro" id="IPR041091">
    <property type="entry name" value="RPGRIP1_C"/>
</dbReference>
<organism evidence="9 10">
    <name type="scientific">Patella caerulea</name>
    <name type="common">Rayed Mediterranean limpet</name>
    <dbReference type="NCBI Taxonomy" id="87958"/>
    <lineage>
        <taxon>Eukaryota</taxon>
        <taxon>Metazoa</taxon>
        <taxon>Spiralia</taxon>
        <taxon>Lophotrochozoa</taxon>
        <taxon>Mollusca</taxon>
        <taxon>Gastropoda</taxon>
        <taxon>Patellogastropoda</taxon>
        <taxon>Patelloidea</taxon>
        <taxon>Patellidae</taxon>
        <taxon>Patella</taxon>
    </lineage>
</organism>
<comment type="similarity">
    <text evidence="2">Belongs to the RPGRIP1 family.</text>
</comment>
<protein>
    <recommendedName>
        <fullName evidence="8">C2 domain-containing protein</fullName>
    </recommendedName>
</protein>
<dbReference type="FunFam" id="2.60.40.150:FF:000073">
    <property type="entry name" value="protein fantom isoform X1"/>
    <property type="match status" value="1"/>
</dbReference>
<comment type="caution">
    <text evidence="9">The sequence shown here is derived from an EMBL/GenBank/DDBJ whole genome shotgun (WGS) entry which is preliminary data.</text>
</comment>
<name>A0AAN8K5W5_PATCE</name>
<dbReference type="EMBL" id="JAZGQO010000006">
    <property type="protein sequence ID" value="KAK6185888.1"/>
    <property type="molecule type" value="Genomic_DNA"/>
</dbReference>
<evidence type="ECO:0000256" key="1">
    <source>
        <dbReference type="ARBA" id="ARBA00004138"/>
    </source>
</evidence>
<evidence type="ECO:0000256" key="2">
    <source>
        <dbReference type="ARBA" id="ARBA00006042"/>
    </source>
</evidence>
<feature type="coiled-coil region" evidence="6">
    <location>
        <begin position="476"/>
        <end position="538"/>
    </location>
</feature>
<dbReference type="CDD" id="cd00030">
    <property type="entry name" value="C2"/>
    <property type="match status" value="1"/>
</dbReference>
<dbReference type="InterPro" id="IPR035892">
    <property type="entry name" value="C2_domain_sf"/>
</dbReference>
<evidence type="ECO:0000259" key="8">
    <source>
        <dbReference type="PROSITE" id="PS50004"/>
    </source>
</evidence>
<dbReference type="Pfam" id="PF00168">
    <property type="entry name" value="C2"/>
    <property type="match status" value="1"/>
</dbReference>
<dbReference type="InterPro" id="IPR021656">
    <property type="entry name" value="C2-C2_1"/>
</dbReference>
<feature type="domain" description="C2" evidence="8">
    <location>
        <begin position="750"/>
        <end position="874"/>
    </location>
</feature>
<dbReference type="Gene3D" id="2.60.40.150">
    <property type="entry name" value="C2 domain"/>
    <property type="match status" value="3"/>
</dbReference>
<evidence type="ECO:0000313" key="9">
    <source>
        <dbReference type="EMBL" id="KAK6185888.1"/>
    </source>
</evidence>
<evidence type="ECO:0000256" key="6">
    <source>
        <dbReference type="SAM" id="Coils"/>
    </source>
</evidence>
<dbReference type="Pfam" id="PF18111">
    <property type="entry name" value="RPGR1_C"/>
    <property type="match status" value="1"/>
</dbReference>
<dbReference type="PANTHER" id="PTHR14240">
    <property type="entry name" value="RETINITIS PIGMENTOSA GTPASE REGULATOR-INTERACTING PROTEIN"/>
    <property type="match status" value="1"/>
</dbReference>
<evidence type="ECO:0000256" key="7">
    <source>
        <dbReference type="SAM" id="MobiDB-lite"/>
    </source>
</evidence>
<dbReference type="InterPro" id="IPR000008">
    <property type="entry name" value="C2_dom"/>
</dbReference>
<gene>
    <name evidence="9" type="ORF">SNE40_008027</name>
</gene>
<accession>A0AAN8K5W5</accession>
<feature type="region of interest" description="Disordered" evidence="7">
    <location>
        <begin position="1066"/>
        <end position="1151"/>
    </location>
</feature>
<feature type="compositionally biased region" description="Acidic residues" evidence="7">
    <location>
        <begin position="1066"/>
        <end position="1075"/>
    </location>
</feature>
<keyword evidence="10" id="KW-1185">Reference proteome</keyword>
<dbReference type="PANTHER" id="PTHR14240:SF1">
    <property type="entry name" value="PROTEIN FANTOM-RELATED"/>
    <property type="match status" value="1"/>
</dbReference>
<reference evidence="9 10" key="1">
    <citation type="submission" date="2024-01" db="EMBL/GenBank/DDBJ databases">
        <title>The genome of the rayed Mediterranean limpet Patella caerulea (Linnaeus, 1758).</title>
        <authorList>
            <person name="Anh-Thu Weber A."/>
            <person name="Halstead-Nussloch G."/>
        </authorList>
    </citation>
    <scope>NUCLEOTIDE SEQUENCE [LARGE SCALE GENOMIC DNA]</scope>
    <source>
        <strain evidence="9">AATW-2023a</strain>
        <tissue evidence="9">Whole specimen</tissue>
    </source>
</reference>
<proteinExistence type="inferred from homology"/>
<keyword evidence="4" id="KW-0969">Cilium</keyword>
<feature type="region of interest" description="Disordered" evidence="7">
    <location>
        <begin position="1016"/>
        <end position="1053"/>
    </location>
</feature>
<dbReference type="Pfam" id="PF11618">
    <property type="entry name" value="C2-C2_1"/>
    <property type="match status" value="1"/>
</dbReference>
<evidence type="ECO:0000256" key="5">
    <source>
        <dbReference type="ARBA" id="ARBA00023273"/>
    </source>
</evidence>
<evidence type="ECO:0000256" key="3">
    <source>
        <dbReference type="ARBA" id="ARBA00023054"/>
    </source>
</evidence>
<dbReference type="InterPro" id="IPR031139">
    <property type="entry name" value="RPGRIP1_fam"/>
</dbReference>
<comment type="subcellular location">
    <subcellularLocation>
        <location evidence="1">Cell projection</location>
        <location evidence="1">Cilium</location>
    </subcellularLocation>
</comment>
<feature type="coiled-coil region" evidence="6">
    <location>
        <begin position="51"/>
        <end position="124"/>
    </location>
</feature>
<dbReference type="GO" id="GO:0005856">
    <property type="term" value="C:cytoskeleton"/>
    <property type="evidence" value="ECO:0007669"/>
    <property type="project" value="UniProtKB-ARBA"/>
</dbReference>
<keyword evidence="3 6" id="KW-0175">Coiled coil</keyword>
<dbReference type="GO" id="GO:1905515">
    <property type="term" value="P:non-motile cilium assembly"/>
    <property type="evidence" value="ECO:0007669"/>
    <property type="project" value="TreeGrafter"/>
</dbReference>
<feature type="coiled-coil region" evidence="6">
    <location>
        <begin position="189"/>
        <end position="223"/>
    </location>
</feature>
<sequence>MMADHDMIPVRDLNIDPAGQMRRMVNKWQRDELEDKYLRNYEENIILKKHARKQEEKIKKMATKLLRLVNDRKKLGGDASKLIGDDRIMNDDVIDKMKELEKQNHLLKDKLVVAKQQIATLNQRVTGYEYVQARIDTGIPHRPGSPTSNIKITRNIRVAGPSQSLTQKRRPHSPTMHYQQTSFEDIQMKKRMEQEVGNQREQIDIYKREIQSLHEQIRKRESEFQQDMSKVQHQMTADHKVNLKENVDLIKLQREISSKSSKIMDLESKYARMEENMHIVKSNRDEMLMEMERLNYNLKEEQNKVLTLQNEIRNFSAKERKLYEIEEKANALERDNEILKEANEKLVSSAFDLEREREWRQRENQLKVQIAQLEATMKADLGEKGSIIDRYSNERESNEKLQSELREVQINYYQIKEQYDDLQEKMKFFTRESGVDFTEIEEALVLIKQKRQREIKKPEFLQQVDEEKDKDYKKSLLELQAEYAETVHELEKTRNMLVVQHKINKDYQLEVDSSNQRMDEVKKEYEMKLEEYARLLDIRAARIKKLEHQMKDVAYGTRQYKIPVADSDMESTMDLEESISLERGQNLFEIHIHKLNLSPDALRLIGDEEPSLFCTWEFFEFEIQSTPVVRGPRPVFDFTSQYVVKVDDFFLHYLQKEACTLELHQSFGQDFRTISACRLIFRDIFDKQHGRIHGVASLTGVGDEEPGVGYGTVEYWIRLRVPMEQALRLYKERTKALGYMTHNDQTVKENLKALDDAANTRPMDNVNKLDIKIKQCSRLKSRRENVQPSPYCVYRFFDFGDHDTAIIPNSNQPVFNDHRSYPVSMTSELDQYLRQEHLQIFVFDDTDPEESNYIGMVDVPLLSLANNKSIDGPFDLKASDGTNSGLIELELSWQYSYMSTRSGTRHQPMEVTFEKEESTKAVQETPHAKSRLAARFTNEKGPSATSTPFPKAEKPIVAETPIKDVEISAVQPLPAPTPVARKKLIDDKSESKMVDETVTDVVVGFMPDVTDSMSTTTKQYTETVTSETTISRSILKTSAPERPETDEDQEIEDEIEEVVEEEIIEAEDEEIEEETPVPSPTPSPPSRSSPLIKQRESLMSKSPKPSPKPSPKDSPRSVSSLRSKNEEEEMEQGNEVKISESESEPPKIETDSEGVVIRGKVADRRRIKDIKKGNTVIIVVSNLSLEEDSNAAQNDNINRLYVGYRFLGLPADETETPYSLPKPRNGKHIQFNFSKTIQVDLERNYDRRQKLAAMLLPSDPDKGRLRFEVISEPPPTDKDGECEDVGVAFVSIPDILHSKKNIKDEDLDIYDFNDEKTIIGNMKVTVECLAALEAIDKELVEGTF</sequence>
<evidence type="ECO:0000256" key="4">
    <source>
        <dbReference type="ARBA" id="ARBA00023069"/>
    </source>
</evidence>
<feature type="compositionally biased region" description="Polar residues" evidence="7">
    <location>
        <begin position="1016"/>
        <end position="1036"/>
    </location>
</feature>
<dbReference type="GO" id="GO:0035869">
    <property type="term" value="C:ciliary transition zone"/>
    <property type="evidence" value="ECO:0007669"/>
    <property type="project" value="TreeGrafter"/>
</dbReference>
<feature type="compositionally biased region" description="Basic and acidic residues" evidence="7">
    <location>
        <begin position="1137"/>
        <end position="1150"/>
    </location>
</feature>
<feature type="compositionally biased region" description="Acidic residues" evidence="7">
    <location>
        <begin position="1044"/>
        <end position="1053"/>
    </location>
</feature>
<keyword evidence="5" id="KW-0966">Cell projection</keyword>
<feature type="coiled-coil region" evidence="6">
    <location>
        <begin position="249"/>
        <end position="432"/>
    </location>
</feature>